<accession>F7T6L7</accession>
<dbReference type="AlphaFoldDB" id="F7T6L7"/>
<dbReference type="Proteomes" id="UP000004853">
    <property type="component" value="Unassembled WGS sequence"/>
</dbReference>
<dbReference type="EMBL" id="AFRQ01000099">
    <property type="protein sequence ID" value="EGP44069.1"/>
    <property type="molecule type" value="Genomic_DNA"/>
</dbReference>
<gene>
    <name evidence="1" type="ORF">AXXA_23035</name>
</gene>
<sequence length="392" mass="41761">MSNTTMMAQARRGDGRLWRRVCLRTAGMLLIACVAVVALPGRAQAAVSAARPGCEAVAGASIQLIPSVNFTIGNLPPVGQEIYRTQTYFIDYECFAADFRHNPVSGSPHLQALAGYTTLNNALAGAGLKLQIIVNGNESAPWSPNLSPGAGRDGEWYDLGNIYTGASGRRQVTLVAKLSVINQNPAPARYPVPSATIFKIAAAYGNSFPGPFVTNTATRMQFTPQCFGAVSVDNVVRFNNVFATGGYLGSLPQQVPFNVTARVNPACSIGSLTTPLTPDNEWTRFTMLLSAQFVLQGAGRIDTDGKSIILFNEDGVENGLKMQILDNANQPVVIHGTEVPPSRDDVGNFGQLVGDNPAAAVHTYQAALMSDGGKELKLGKYSTQVLVKVSYY</sequence>
<protein>
    <recommendedName>
        <fullName evidence="3">Fimbrial protein</fullName>
    </recommendedName>
</protein>
<dbReference type="PATRIC" id="fig|1003200.3.peg.4561"/>
<dbReference type="RefSeq" id="WP_006394580.1">
    <property type="nucleotide sequence ID" value="NZ_GL982453.1"/>
</dbReference>
<evidence type="ECO:0008006" key="3">
    <source>
        <dbReference type="Google" id="ProtNLM"/>
    </source>
</evidence>
<name>F7T6L7_9BURK</name>
<proteinExistence type="predicted"/>
<dbReference type="HOGENOM" id="CLU_830610_0_0_4"/>
<comment type="caution">
    <text evidence="1">The sequence shown here is derived from an EMBL/GenBank/DDBJ whole genome shotgun (WGS) entry which is preliminary data.</text>
</comment>
<evidence type="ECO:0000313" key="1">
    <source>
        <dbReference type="EMBL" id="EGP44069.1"/>
    </source>
</evidence>
<evidence type="ECO:0000313" key="2">
    <source>
        <dbReference type="Proteomes" id="UP000004853"/>
    </source>
</evidence>
<reference evidence="1 2" key="1">
    <citation type="submission" date="2011-06" db="EMBL/GenBank/DDBJ databases">
        <authorList>
            <person name="Bador J."/>
            <person name="Amoureux L."/>
            <person name="Neuwirth C."/>
        </authorList>
    </citation>
    <scope>NUCLEOTIDE SEQUENCE [LARGE SCALE GENOMIC DNA]</scope>
    <source>
        <strain evidence="1 2">AXX-A</strain>
    </source>
</reference>
<organism evidence="1 2">
    <name type="scientific">Achromobacter insuavis AXX-A</name>
    <dbReference type="NCBI Taxonomy" id="1003200"/>
    <lineage>
        <taxon>Bacteria</taxon>
        <taxon>Pseudomonadati</taxon>
        <taxon>Pseudomonadota</taxon>
        <taxon>Betaproteobacteria</taxon>
        <taxon>Burkholderiales</taxon>
        <taxon>Alcaligenaceae</taxon>
        <taxon>Achromobacter</taxon>
    </lineage>
</organism>